<dbReference type="eggNOG" id="COG4961">
    <property type="taxonomic scope" value="Bacteria"/>
</dbReference>
<name>A0A097EJZ0_9SPHN</name>
<dbReference type="STRING" id="1549858.MC45_00720"/>
<dbReference type="AlphaFoldDB" id="A0A097EJZ0"/>
<dbReference type="RefSeq" id="WP_038666109.1">
    <property type="nucleotide sequence ID" value="NZ_CP009571.1"/>
</dbReference>
<organism evidence="1 2">
    <name type="scientific">Sphingomonas taxi</name>
    <dbReference type="NCBI Taxonomy" id="1549858"/>
    <lineage>
        <taxon>Bacteria</taxon>
        <taxon>Pseudomonadati</taxon>
        <taxon>Pseudomonadota</taxon>
        <taxon>Alphaproteobacteria</taxon>
        <taxon>Sphingomonadales</taxon>
        <taxon>Sphingomonadaceae</taxon>
        <taxon>Sphingomonas</taxon>
    </lineage>
</organism>
<evidence type="ECO:0000313" key="1">
    <source>
        <dbReference type="EMBL" id="AIT07889.1"/>
    </source>
</evidence>
<keyword evidence="2" id="KW-1185">Reference proteome</keyword>
<evidence type="ECO:0000313" key="2">
    <source>
        <dbReference type="Proteomes" id="UP000033200"/>
    </source>
</evidence>
<dbReference type="HOGENOM" id="CLU_105422_0_0_5"/>
<dbReference type="EMBL" id="CP009571">
    <property type="protein sequence ID" value="AIT07889.1"/>
    <property type="molecule type" value="Genomic_DNA"/>
</dbReference>
<sequence length="240" mass="25649">MRIARATRRLAAETSGLALLEFALTLPLVLGVGAWGTEMAWLAITNLRVSQVALNLADTASRVGLMSNSGITQLREADINDVLTSARLQGAPLDLTNRGRITISSLEQQTAGSQYLHWQRCLGKRSGTGYDSSYDRTNGTMDRGDGIGTSAASAGVSMPNGMGDSSGTKVNAPVGSGVMYIEVSYDYRPVFSSAWVPGGAAVTRIRYTASYIVRDRRDFSQIYNPSPAATQSFCDLYTAS</sequence>
<proteinExistence type="predicted"/>
<reference evidence="1 2" key="1">
    <citation type="submission" date="2014-09" db="EMBL/GenBank/DDBJ databases">
        <title>Using Illumina technology Improving SMRT sequencing Genome Assembly by RASTools.</title>
        <authorList>
            <person name="Zhou Y."/>
            <person name="Ma T."/>
            <person name="Liu T."/>
        </authorList>
    </citation>
    <scope>NUCLEOTIDE SEQUENCE [LARGE SCALE GENOMIC DNA]</scope>
    <source>
        <strain evidence="1 2">ATCC 55669</strain>
    </source>
</reference>
<dbReference type="KEGG" id="stax:MC45_00720"/>
<accession>A0A097EJZ0</accession>
<dbReference type="Proteomes" id="UP000033200">
    <property type="component" value="Chromosome"/>
</dbReference>
<gene>
    <name evidence="1" type="ORF">MC45_00720</name>
</gene>
<protein>
    <submittedName>
        <fullName evidence="1">Uncharacterized protein</fullName>
    </submittedName>
</protein>